<dbReference type="GO" id="GO:0005886">
    <property type="term" value="C:plasma membrane"/>
    <property type="evidence" value="ECO:0007669"/>
    <property type="project" value="UniProtKB-SubCell"/>
</dbReference>
<reference evidence="7 8" key="1">
    <citation type="submission" date="2023-11" db="EMBL/GenBank/DDBJ databases">
        <title>MicrobeMod: A computational toolkit for identifying prokaryotic methylation and restriction-modification with nanopore sequencing.</title>
        <authorList>
            <person name="Crits-Christoph A."/>
            <person name="Kang S.C."/>
            <person name="Lee H."/>
            <person name="Ostrov N."/>
        </authorList>
    </citation>
    <scope>NUCLEOTIDE SEQUENCE [LARGE SCALE GENOMIC DNA]</scope>
    <source>
        <strain evidence="7 8">DSMZ 700</strain>
    </source>
</reference>
<evidence type="ECO:0000256" key="3">
    <source>
        <dbReference type="ARBA" id="ARBA00022692"/>
    </source>
</evidence>
<accession>A0AAW9DQC0</accession>
<dbReference type="AlphaFoldDB" id="A0AAW9DQC0"/>
<keyword evidence="5 6" id="KW-0472">Membrane</keyword>
<evidence type="ECO:0000256" key="6">
    <source>
        <dbReference type="SAM" id="Phobius"/>
    </source>
</evidence>
<name>A0AAW9DQC0_ACIAO</name>
<evidence type="ECO:0000256" key="1">
    <source>
        <dbReference type="ARBA" id="ARBA00004651"/>
    </source>
</evidence>
<protein>
    <submittedName>
        <fullName evidence="7">Phosphate-starvation-inducible PsiE family protein</fullName>
    </submittedName>
</protein>
<keyword evidence="8" id="KW-1185">Reference proteome</keyword>
<feature type="transmembrane region" description="Helical" evidence="6">
    <location>
        <begin position="55"/>
        <end position="74"/>
    </location>
</feature>
<comment type="caution">
    <text evidence="7">The sequence shown here is derived from an EMBL/GenBank/DDBJ whole genome shotgun (WGS) entry which is preliminary data.</text>
</comment>
<feature type="transmembrane region" description="Helical" evidence="6">
    <location>
        <begin position="86"/>
        <end position="106"/>
    </location>
</feature>
<organism evidence="7 8">
    <name type="scientific">Acidiphilium acidophilum</name>
    <name type="common">Thiobacillus acidophilus</name>
    <dbReference type="NCBI Taxonomy" id="76588"/>
    <lineage>
        <taxon>Bacteria</taxon>
        <taxon>Pseudomonadati</taxon>
        <taxon>Pseudomonadota</taxon>
        <taxon>Alphaproteobacteria</taxon>
        <taxon>Acetobacterales</taxon>
        <taxon>Acidocellaceae</taxon>
        <taxon>Acidiphilium</taxon>
    </lineage>
</organism>
<dbReference type="EMBL" id="JAWXYB010000018">
    <property type="protein sequence ID" value="MDX5931254.1"/>
    <property type="molecule type" value="Genomic_DNA"/>
</dbReference>
<dbReference type="Proteomes" id="UP001279553">
    <property type="component" value="Unassembled WGS sequence"/>
</dbReference>
<feature type="transmembrane region" description="Helical" evidence="6">
    <location>
        <begin position="118"/>
        <end position="135"/>
    </location>
</feature>
<sequence>MREGFETRVYHYFEIIVVQVLTLLMAVVVTAALLHLIANILHDIFYTSFDPTNPAIFQSVFGAIFTVVIALEFKRSILVTSERAEGLVRVRVVILIGMLAIVRKLIILDLGKGQSETLFALSAAFLSLGVVYWLVRDQDRRDQAEGLE</sequence>
<evidence type="ECO:0000256" key="5">
    <source>
        <dbReference type="ARBA" id="ARBA00023136"/>
    </source>
</evidence>
<feature type="transmembrane region" description="Helical" evidence="6">
    <location>
        <begin position="12"/>
        <end position="35"/>
    </location>
</feature>
<dbReference type="RefSeq" id="WP_319614179.1">
    <property type="nucleotide sequence ID" value="NZ_JAWXYB010000018.1"/>
</dbReference>
<evidence type="ECO:0000313" key="8">
    <source>
        <dbReference type="Proteomes" id="UP001279553"/>
    </source>
</evidence>
<dbReference type="Pfam" id="PF06146">
    <property type="entry name" value="PsiE"/>
    <property type="match status" value="1"/>
</dbReference>
<evidence type="ECO:0000313" key="7">
    <source>
        <dbReference type="EMBL" id="MDX5931254.1"/>
    </source>
</evidence>
<keyword evidence="2" id="KW-1003">Cell membrane</keyword>
<evidence type="ECO:0000256" key="2">
    <source>
        <dbReference type="ARBA" id="ARBA00022475"/>
    </source>
</evidence>
<keyword evidence="3 6" id="KW-0812">Transmembrane</keyword>
<gene>
    <name evidence="7" type="ORF">SIL87_10795</name>
</gene>
<comment type="subcellular location">
    <subcellularLocation>
        <location evidence="1">Cell membrane</location>
        <topology evidence="1">Multi-pass membrane protein</topology>
    </subcellularLocation>
</comment>
<dbReference type="InterPro" id="IPR020948">
    <property type="entry name" value="P_starv_induced_PsiE-like"/>
</dbReference>
<keyword evidence="4 6" id="KW-1133">Transmembrane helix</keyword>
<evidence type="ECO:0000256" key="4">
    <source>
        <dbReference type="ARBA" id="ARBA00022989"/>
    </source>
</evidence>
<proteinExistence type="predicted"/>